<proteinExistence type="predicted"/>
<organism evidence="5 6">
    <name type="scientific">Ranitomeya imitator</name>
    <name type="common">mimic poison frog</name>
    <dbReference type="NCBI Taxonomy" id="111125"/>
    <lineage>
        <taxon>Eukaryota</taxon>
        <taxon>Metazoa</taxon>
        <taxon>Chordata</taxon>
        <taxon>Craniata</taxon>
        <taxon>Vertebrata</taxon>
        <taxon>Euteleostomi</taxon>
        <taxon>Amphibia</taxon>
        <taxon>Batrachia</taxon>
        <taxon>Anura</taxon>
        <taxon>Neobatrachia</taxon>
        <taxon>Hyloidea</taxon>
        <taxon>Dendrobatidae</taxon>
        <taxon>Dendrobatinae</taxon>
        <taxon>Ranitomeya</taxon>
    </lineage>
</organism>
<dbReference type="Proteomes" id="UP001176940">
    <property type="component" value="Unassembled WGS sequence"/>
</dbReference>
<dbReference type="InterPro" id="IPR036388">
    <property type="entry name" value="WH-like_DNA-bd_sf"/>
</dbReference>
<dbReference type="InterPro" id="IPR057667">
    <property type="entry name" value="HTH_SB"/>
</dbReference>
<name>A0ABN9L359_9NEOB</name>
<keyword evidence="6" id="KW-1185">Reference proteome</keyword>
<dbReference type="InterPro" id="IPR009057">
    <property type="entry name" value="Homeodomain-like_sf"/>
</dbReference>
<dbReference type="SUPFAM" id="SSF46689">
    <property type="entry name" value="Homeodomain-like"/>
    <property type="match status" value="1"/>
</dbReference>
<dbReference type="Pfam" id="PF25787">
    <property type="entry name" value="HTH_SB"/>
    <property type="match status" value="1"/>
</dbReference>
<dbReference type="InterPro" id="IPR002492">
    <property type="entry name" value="Transposase_Tc1-like"/>
</dbReference>
<sequence length="621" mass="70214">MEFLRSVIALMEHGEFLASIDIRDAYLHIPIFPPHQRFFRFAVREEHFQFTALPFGLATAPRVFTKHFHLCTSLQVEVKAVPVSQKKTSLQHEQIKKLPRIPGSPSSSTSSVTDMTFGGLPSPKLDSSYEPMIVKEARYIAITMMKLTQPLSCVLVCTTLSMEKRKKTKELSEDLRNKIGRKHEQSQGYKSISKDLNVPGSTVRSVKKFKAHGTVANLPRCGRKRKIDKRFQRKIVRMLDKEPRPTSKQVQAALQSEGTTVSTRTIRRRLNENGLYGRRPRKTPLLTPRHKKARLEFAKTYLKKPKTFWKNVLWSEETKAYESYSFEELRYASPMPKRPSENMLIRVNNDGTYCANWTPGAVGLYTIHVTIDGIEIDAGLEVKVKDPPKGMIPPGTQLVKPKAEPQPNKVRKFVAKDSAGLRIRSHPSLQSEQIGIVKVNGTIAFVDEIHNDDGVWLRLNDETIKKYVPNMNGYNEAWCLSFNQHLGKSLLAPVDDQAANAEDLMKDFNVRCTQEMTMREHEVPVLRGGPGFYKVVKTGPSGHNIRSCPNLRGIPIGMLVLGNKVKAVGEVVSSEGTWVQLDKNSMVEFCENDEGEAWSLARDAGGNQYLRHEDGKFTTFL</sequence>
<dbReference type="InterPro" id="IPR017868">
    <property type="entry name" value="Filamin/ABP280_repeat-like"/>
</dbReference>
<dbReference type="InterPro" id="IPR036397">
    <property type="entry name" value="RNaseH_sf"/>
</dbReference>
<protein>
    <recommendedName>
        <fullName evidence="7">Transposase</fullName>
    </recommendedName>
</protein>
<dbReference type="PANTHER" id="PTHR45943:SF1">
    <property type="entry name" value="E3 UBIQUITIN-PROTEIN LIGASE MYCBP2"/>
    <property type="match status" value="1"/>
</dbReference>
<evidence type="ECO:0008006" key="7">
    <source>
        <dbReference type="Google" id="ProtNLM"/>
    </source>
</evidence>
<dbReference type="Pfam" id="PF01498">
    <property type="entry name" value="HTH_Tnp_Tc3_2"/>
    <property type="match status" value="1"/>
</dbReference>
<feature type="domain" description="Transposase Tc1-like" evidence="3">
    <location>
        <begin position="232"/>
        <end position="303"/>
    </location>
</feature>
<dbReference type="PROSITE" id="PS50194">
    <property type="entry name" value="FILAMIN_REPEAT"/>
    <property type="match status" value="1"/>
</dbReference>
<evidence type="ECO:0000256" key="1">
    <source>
        <dbReference type="PROSITE-ProRule" id="PRU00087"/>
    </source>
</evidence>
<accession>A0ABN9L359</accession>
<dbReference type="Gene3D" id="3.30.70.270">
    <property type="match status" value="1"/>
</dbReference>
<comment type="caution">
    <text evidence="5">The sequence shown here is derived from an EMBL/GenBank/DDBJ whole genome shotgun (WGS) entry which is preliminary data.</text>
</comment>
<evidence type="ECO:0000259" key="3">
    <source>
        <dbReference type="Pfam" id="PF01498"/>
    </source>
</evidence>
<dbReference type="InterPro" id="IPR043128">
    <property type="entry name" value="Rev_trsase/Diguanyl_cyclase"/>
</dbReference>
<dbReference type="Gene3D" id="3.30.420.10">
    <property type="entry name" value="Ribonuclease H-like superfamily/Ribonuclease H"/>
    <property type="match status" value="1"/>
</dbReference>
<dbReference type="InterPro" id="IPR014756">
    <property type="entry name" value="Ig_E-set"/>
</dbReference>
<dbReference type="Gene3D" id="3.10.10.10">
    <property type="entry name" value="HIV Type 1 Reverse Transcriptase, subunit A, domain 1"/>
    <property type="match status" value="1"/>
</dbReference>
<reference evidence="5" key="1">
    <citation type="submission" date="2023-07" db="EMBL/GenBank/DDBJ databases">
        <authorList>
            <person name="Stuckert A."/>
        </authorList>
    </citation>
    <scope>NUCLEOTIDE SEQUENCE</scope>
</reference>
<feature type="repeat" description="Filamin" evidence="1">
    <location>
        <begin position="336"/>
        <end position="376"/>
    </location>
</feature>
<feature type="domain" description="Sleeping Beauty transposase HTH" evidence="4">
    <location>
        <begin position="166"/>
        <end position="215"/>
    </location>
</feature>
<evidence type="ECO:0000313" key="6">
    <source>
        <dbReference type="Proteomes" id="UP001176940"/>
    </source>
</evidence>
<dbReference type="EMBL" id="CAUEEQ010005558">
    <property type="protein sequence ID" value="CAJ0929129.1"/>
    <property type="molecule type" value="Genomic_DNA"/>
</dbReference>
<dbReference type="Gene3D" id="1.10.10.10">
    <property type="entry name" value="Winged helix-like DNA-binding domain superfamily/Winged helix DNA-binding domain"/>
    <property type="match status" value="1"/>
</dbReference>
<evidence type="ECO:0000313" key="5">
    <source>
        <dbReference type="EMBL" id="CAJ0929129.1"/>
    </source>
</evidence>
<feature type="compositionally biased region" description="Polar residues" evidence="2">
    <location>
        <begin position="246"/>
        <end position="262"/>
    </location>
</feature>
<feature type="region of interest" description="Disordered" evidence="2">
    <location>
        <begin position="92"/>
        <end position="115"/>
    </location>
</feature>
<dbReference type="InterPro" id="IPR043502">
    <property type="entry name" value="DNA/RNA_pol_sf"/>
</dbReference>
<dbReference type="SUPFAM" id="SSF81296">
    <property type="entry name" value="E set domains"/>
    <property type="match status" value="1"/>
</dbReference>
<feature type="region of interest" description="Disordered" evidence="2">
    <location>
        <begin position="241"/>
        <end position="262"/>
    </location>
</feature>
<evidence type="ECO:0000259" key="4">
    <source>
        <dbReference type="Pfam" id="PF25787"/>
    </source>
</evidence>
<gene>
    <name evidence="5" type="ORF">RIMI_LOCUS3657237</name>
</gene>
<dbReference type="PANTHER" id="PTHR45943">
    <property type="entry name" value="E3 UBIQUITIN-PROTEIN LIGASE MYCBP2"/>
    <property type="match status" value="1"/>
</dbReference>
<dbReference type="SUPFAM" id="SSF56672">
    <property type="entry name" value="DNA/RNA polymerases"/>
    <property type="match status" value="1"/>
</dbReference>
<evidence type="ECO:0000256" key="2">
    <source>
        <dbReference type="SAM" id="MobiDB-lite"/>
    </source>
</evidence>